<dbReference type="PROSITE" id="PS50931">
    <property type="entry name" value="HTH_LYSR"/>
    <property type="match status" value="1"/>
</dbReference>
<reference evidence="6 7" key="1">
    <citation type="submission" date="2020-03" db="EMBL/GenBank/DDBJ databases">
        <authorList>
            <person name="Bakhshi Ganjeh M."/>
        </authorList>
    </citation>
    <scope>NUCLEOTIDE SEQUENCE [LARGE SCALE GENOMIC DNA]</scope>
    <source>
        <strain evidence="7">Iran 50</strain>
    </source>
</reference>
<dbReference type="InterPro" id="IPR036388">
    <property type="entry name" value="WH-like_DNA-bd_sf"/>
</dbReference>
<dbReference type="CDD" id="cd08434">
    <property type="entry name" value="PBP2_GltC_like"/>
    <property type="match status" value="1"/>
</dbReference>
<gene>
    <name evidence="6" type="ORF">HC231_04860</name>
</gene>
<feature type="domain" description="HTH lysR-type" evidence="5">
    <location>
        <begin position="1"/>
        <end position="58"/>
    </location>
</feature>
<evidence type="ECO:0000259" key="5">
    <source>
        <dbReference type="PROSITE" id="PS50931"/>
    </source>
</evidence>
<sequence>MNLKQLHYFKRLAEKQHYTEAASSLFIAQPSLSHAISELEKELGVMLFEKSGRNVRITQGGKIFLPYVENALLELENGRLALRQMSGCHDDIISLAFIYTMGETVVPQLIDRFTHIPGNENKRFCFYQGTTSSIVQDLKADKFDLAICSLVPEEPEVEFIPLISQELVLVTSRNHPLAQRNQHEIALEDTTPYPFIFFSQKSGLRQFIDNMFMQKKLIPEIACYVEEDTAMVGLVSIDYGIAIMPRISTLAHSDVHVMRIKDPGPTRYIYLATRKDKMLSPATQTFKKFIFSACQTMQFSSAAR</sequence>
<dbReference type="Gene3D" id="3.40.190.290">
    <property type="match status" value="1"/>
</dbReference>
<dbReference type="SUPFAM" id="SSF53850">
    <property type="entry name" value="Periplasmic binding protein-like II"/>
    <property type="match status" value="1"/>
</dbReference>
<dbReference type="SUPFAM" id="SSF46785">
    <property type="entry name" value="Winged helix' DNA-binding domain"/>
    <property type="match status" value="1"/>
</dbReference>
<name>A0ABX7UP40_9GAMM</name>
<dbReference type="Proteomes" id="UP000671960">
    <property type="component" value="Chromosome"/>
</dbReference>
<dbReference type="InterPro" id="IPR000847">
    <property type="entry name" value="LysR_HTH_N"/>
</dbReference>
<dbReference type="Gene3D" id="1.10.10.10">
    <property type="entry name" value="Winged helix-like DNA-binding domain superfamily/Winged helix DNA-binding domain"/>
    <property type="match status" value="1"/>
</dbReference>
<proteinExistence type="inferred from homology"/>
<dbReference type="Pfam" id="PF00126">
    <property type="entry name" value="HTH_1"/>
    <property type="match status" value="1"/>
</dbReference>
<dbReference type="PANTHER" id="PTHR30419">
    <property type="entry name" value="HTH-TYPE TRANSCRIPTIONAL REGULATOR YBHD"/>
    <property type="match status" value="1"/>
</dbReference>
<evidence type="ECO:0000256" key="2">
    <source>
        <dbReference type="ARBA" id="ARBA00023015"/>
    </source>
</evidence>
<evidence type="ECO:0000313" key="6">
    <source>
        <dbReference type="EMBL" id="QTF07331.1"/>
    </source>
</evidence>
<evidence type="ECO:0000256" key="4">
    <source>
        <dbReference type="ARBA" id="ARBA00023163"/>
    </source>
</evidence>
<keyword evidence="3" id="KW-0238">DNA-binding</keyword>
<dbReference type="RefSeq" id="WP_208229973.1">
    <property type="nucleotide sequence ID" value="NZ_CP050854.1"/>
</dbReference>
<evidence type="ECO:0000256" key="3">
    <source>
        <dbReference type="ARBA" id="ARBA00023125"/>
    </source>
</evidence>
<comment type="similarity">
    <text evidence="1">Belongs to the LysR transcriptional regulatory family.</text>
</comment>
<dbReference type="InterPro" id="IPR050950">
    <property type="entry name" value="HTH-type_LysR_regulators"/>
</dbReference>
<dbReference type="InterPro" id="IPR036390">
    <property type="entry name" value="WH_DNA-bd_sf"/>
</dbReference>
<keyword evidence="7" id="KW-1185">Reference proteome</keyword>
<dbReference type="PANTHER" id="PTHR30419:SF28">
    <property type="entry name" value="HTH-TYPE TRANSCRIPTIONAL REGULATOR BSDA"/>
    <property type="match status" value="1"/>
</dbReference>
<evidence type="ECO:0000313" key="7">
    <source>
        <dbReference type="Proteomes" id="UP000671960"/>
    </source>
</evidence>
<keyword evidence="4" id="KW-0804">Transcription</keyword>
<keyword evidence="2" id="KW-0805">Transcription regulation</keyword>
<dbReference type="EMBL" id="CP050854">
    <property type="protein sequence ID" value="QTF07331.1"/>
    <property type="molecule type" value="Genomic_DNA"/>
</dbReference>
<dbReference type="InterPro" id="IPR005119">
    <property type="entry name" value="LysR_subst-bd"/>
</dbReference>
<organism evidence="6 7">
    <name type="scientific">Brenneria izadpanahii</name>
    <dbReference type="NCBI Taxonomy" id="2722756"/>
    <lineage>
        <taxon>Bacteria</taxon>
        <taxon>Pseudomonadati</taxon>
        <taxon>Pseudomonadota</taxon>
        <taxon>Gammaproteobacteria</taxon>
        <taxon>Enterobacterales</taxon>
        <taxon>Pectobacteriaceae</taxon>
        <taxon>Brenneria</taxon>
    </lineage>
</organism>
<dbReference type="Pfam" id="PF03466">
    <property type="entry name" value="LysR_substrate"/>
    <property type="match status" value="1"/>
</dbReference>
<evidence type="ECO:0000256" key="1">
    <source>
        <dbReference type="ARBA" id="ARBA00009437"/>
    </source>
</evidence>
<accession>A0ABX7UP40</accession>
<protein>
    <submittedName>
        <fullName evidence="6">LysR family transcriptional regulator</fullName>
    </submittedName>
</protein>
<dbReference type="PRINTS" id="PR00039">
    <property type="entry name" value="HTHLYSR"/>
</dbReference>